<dbReference type="AlphaFoldDB" id="A0A091B0P5"/>
<sequence length="56" mass="6161">MFVLSPRKEVTSIFQITGIEKFTPILVVPGDVRVPLSSAGLYKLFAAWREPVAPTS</sequence>
<proteinExistence type="predicted"/>
<protein>
    <submittedName>
        <fullName evidence="1">Uncharacterized protein</fullName>
    </submittedName>
</protein>
<gene>
    <name evidence="1" type="ORF">N787_03195</name>
</gene>
<evidence type="ECO:0000313" key="2">
    <source>
        <dbReference type="Proteomes" id="UP000029393"/>
    </source>
</evidence>
<dbReference type="Proteomes" id="UP000029393">
    <property type="component" value="Unassembled WGS sequence"/>
</dbReference>
<evidence type="ECO:0000313" key="1">
    <source>
        <dbReference type="EMBL" id="KFN45147.1"/>
    </source>
</evidence>
<comment type="caution">
    <text evidence="1">The sequence shown here is derived from an EMBL/GenBank/DDBJ whole genome shotgun (WGS) entry which is preliminary data.</text>
</comment>
<organism evidence="1 2">
    <name type="scientific">Arenimonas metalli CF5-1</name>
    <dbReference type="NCBI Taxonomy" id="1384056"/>
    <lineage>
        <taxon>Bacteria</taxon>
        <taxon>Pseudomonadati</taxon>
        <taxon>Pseudomonadota</taxon>
        <taxon>Gammaproteobacteria</taxon>
        <taxon>Lysobacterales</taxon>
        <taxon>Lysobacteraceae</taxon>
        <taxon>Arenimonas</taxon>
    </lineage>
</organism>
<dbReference type="EMBL" id="AVCK01000033">
    <property type="protein sequence ID" value="KFN45147.1"/>
    <property type="molecule type" value="Genomic_DNA"/>
</dbReference>
<dbReference type="PATRIC" id="fig|1384056.3.peg.2038"/>
<reference evidence="1 2" key="1">
    <citation type="submission" date="2013-09" db="EMBL/GenBank/DDBJ databases">
        <title>Genome sequencing of Arenimonas metalli.</title>
        <authorList>
            <person name="Chen F."/>
            <person name="Wang G."/>
        </authorList>
    </citation>
    <scope>NUCLEOTIDE SEQUENCE [LARGE SCALE GENOMIC DNA]</scope>
    <source>
        <strain evidence="1 2">CF5-1</strain>
    </source>
</reference>
<name>A0A091B0P5_9GAMM</name>
<keyword evidence="2" id="KW-1185">Reference proteome</keyword>
<accession>A0A091B0P5</accession>